<dbReference type="InterPro" id="IPR004360">
    <property type="entry name" value="Glyas_Fos-R_dOase_dom"/>
</dbReference>
<dbReference type="EMBL" id="CAEZSR010000199">
    <property type="protein sequence ID" value="CAB4587255.1"/>
    <property type="molecule type" value="Genomic_DNA"/>
</dbReference>
<dbReference type="InterPro" id="IPR029068">
    <property type="entry name" value="Glyas_Bleomycin-R_OHBP_Dase"/>
</dbReference>
<name>A0A6J6FJ68_9ZZZZ</name>
<evidence type="ECO:0000313" key="3">
    <source>
        <dbReference type="EMBL" id="CAB4587255.1"/>
    </source>
</evidence>
<gene>
    <name evidence="3" type="ORF">UFOPK1493_03516</name>
</gene>
<organism evidence="3">
    <name type="scientific">freshwater metagenome</name>
    <dbReference type="NCBI Taxonomy" id="449393"/>
    <lineage>
        <taxon>unclassified sequences</taxon>
        <taxon>metagenomes</taxon>
        <taxon>ecological metagenomes</taxon>
    </lineage>
</organism>
<dbReference type="CDD" id="cd06587">
    <property type="entry name" value="VOC"/>
    <property type="match status" value="1"/>
</dbReference>
<dbReference type="InterPro" id="IPR037523">
    <property type="entry name" value="VOC_core"/>
</dbReference>
<feature type="region of interest" description="Disordered" evidence="1">
    <location>
        <begin position="1"/>
        <end position="37"/>
    </location>
</feature>
<reference evidence="3" key="1">
    <citation type="submission" date="2020-05" db="EMBL/GenBank/DDBJ databases">
        <authorList>
            <person name="Chiriac C."/>
            <person name="Salcher M."/>
            <person name="Ghai R."/>
            <person name="Kavagutti S V."/>
        </authorList>
    </citation>
    <scope>NUCLEOTIDE SEQUENCE</scope>
</reference>
<sequence length="174" mass="18962">MSDVDGAQQDPSTGPGSGTGGDGVRHRGRPGSPRWTHVALPCHDLERTIAWYERFTPLRAFDRRADELGCSAWMGHPEPSPHPFALVLVSFDADRSTGPQPQLAPFAHLGFELPTREAVDAVAASGRAEGCLVWEPQQLPEHVGYVCALSDPDGNVVEFSFDQGVYERAREVWG</sequence>
<dbReference type="InterPro" id="IPR051332">
    <property type="entry name" value="Fosfomycin_Res_Enzymes"/>
</dbReference>
<accession>A0A6J6FJ68</accession>
<evidence type="ECO:0000259" key="2">
    <source>
        <dbReference type="PROSITE" id="PS51819"/>
    </source>
</evidence>
<dbReference type="SUPFAM" id="SSF54593">
    <property type="entry name" value="Glyoxalase/Bleomycin resistance protein/Dihydroxybiphenyl dioxygenase"/>
    <property type="match status" value="1"/>
</dbReference>
<dbReference type="PROSITE" id="PS51819">
    <property type="entry name" value="VOC"/>
    <property type="match status" value="1"/>
</dbReference>
<feature type="domain" description="VOC" evidence="2">
    <location>
        <begin position="34"/>
        <end position="162"/>
    </location>
</feature>
<proteinExistence type="predicted"/>
<dbReference type="PANTHER" id="PTHR36113">
    <property type="entry name" value="LYASE, PUTATIVE-RELATED-RELATED"/>
    <property type="match status" value="1"/>
</dbReference>
<protein>
    <submittedName>
        <fullName evidence="3">Unannotated protein</fullName>
    </submittedName>
</protein>
<dbReference type="Pfam" id="PF00903">
    <property type="entry name" value="Glyoxalase"/>
    <property type="match status" value="1"/>
</dbReference>
<evidence type="ECO:0000256" key="1">
    <source>
        <dbReference type="SAM" id="MobiDB-lite"/>
    </source>
</evidence>
<dbReference type="PANTHER" id="PTHR36113:SF3">
    <property type="entry name" value="SLL5075 PROTEIN"/>
    <property type="match status" value="1"/>
</dbReference>
<dbReference type="Gene3D" id="3.10.180.10">
    <property type="entry name" value="2,3-Dihydroxybiphenyl 1,2-Dioxygenase, domain 1"/>
    <property type="match status" value="1"/>
</dbReference>
<dbReference type="AlphaFoldDB" id="A0A6J6FJ68"/>